<keyword evidence="3" id="KW-0288">FMN</keyword>
<comment type="cofactor">
    <cofactor evidence="1">
        <name>FMN</name>
        <dbReference type="ChEBI" id="CHEBI:58210"/>
    </cofactor>
</comment>
<dbReference type="InterPro" id="IPR012133">
    <property type="entry name" value="Alpha-hydoxy_acid_DH_FMN"/>
</dbReference>
<dbReference type="InterPro" id="IPR013785">
    <property type="entry name" value="Aldolase_TIM"/>
</dbReference>
<dbReference type="GO" id="GO:0032553">
    <property type="term" value="F:ribonucleotide binding"/>
    <property type="evidence" value="ECO:0007669"/>
    <property type="project" value="UniProtKB-ARBA"/>
</dbReference>
<dbReference type="Gene3D" id="3.20.20.70">
    <property type="entry name" value="Aldolase class I"/>
    <property type="match status" value="1"/>
</dbReference>
<protein>
    <submittedName>
        <fullName evidence="7">Alpha-hydroxy-acid oxidizing protein</fullName>
    </submittedName>
</protein>
<feature type="domain" description="FMN hydroxy acid dehydrogenase" evidence="6">
    <location>
        <begin position="24"/>
        <end position="392"/>
    </location>
</feature>
<evidence type="ECO:0000256" key="3">
    <source>
        <dbReference type="ARBA" id="ARBA00022643"/>
    </source>
</evidence>
<dbReference type="AlphaFoldDB" id="A0ABD5YBC9"/>
<gene>
    <name evidence="7" type="ORF">ACFQMK_01885</name>
</gene>
<dbReference type="FunFam" id="3.20.20.70:FF:000029">
    <property type="entry name" value="L-lactate dehydrogenase"/>
    <property type="match status" value="1"/>
</dbReference>
<keyword evidence="4" id="KW-0560">Oxidoreductase</keyword>
<dbReference type="EMBL" id="JBHSZZ010000007">
    <property type="protein sequence ID" value="MFC7185667.1"/>
    <property type="molecule type" value="Genomic_DNA"/>
</dbReference>
<evidence type="ECO:0000256" key="4">
    <source>
        <dbReference type="ARBA" id="ARBA00023002"/>
    </source>
</evidence>
<sequence length="398" mass="43801">MSDANRFGAERVNKIYREGMLEETTQDIPVSFEDLREEAHDAMSEEGRAYVHGGAGSEETFERNKDFSEWRIVPRMLRGVEERDLSVDFLGQTHSYPLMLTPLGVQSLLHDEAELGTAAGAADLDVPLTLSSLSSRTMEDVSEALGDTPKLFQFYWSSNQAIAKSFLDRAERAGYDAIVVTVDAPILGWRERLIERGYYPFLEGEGVANYFSDPEFRSQLDDPPEDDPEVAVEHFLDIFGDSSLTWEDLQFVHDNTDLPVVIKGVLDPRDARLAIQHGADAIGVSTHGGRQVDGSITAFEALPAVAEEVDGEVPITFDSGVRRASDAYKALALGADSVLLGRPYAYGLAVDGANGVRTVLKNFIAEFDLTMGLAGNRNVEDIGRDSVTHETELYETGR</sequence>
<dbReference type="PIRSF" id="PIRSF000138">
    <property type="entry name" value="Al-hdrx_acd_dh"/>
    <property type="match status" value="1"/>
</dbReference>
<accession>A0ABD5YBC9</accession>
<comment type="caution">
    <text evidence="7">The sequence shown here is derived from an EMBL/GenBank/DDBJ whole genome shotgun (WGS) entry which is preliminary data.</text>
</comment>
<dbReference type="PROSITE" id="PS51349">
    <property type="entry name" value="FMN_HYDROXY_ACID_DH_2"/>
    <property type="match status" value="1"/>
</dbReference>
<dbReference type="InterPro" id="IPR037396">
    <property type="entry name" value="FMN_HAD"/>
</dbReference>
<keyword evidence="8" id="KW-1185">Reference proteome</keyword>
<dbReference type="Proteomes" id="UP001596390">
    <property type="component" value="Unassembled WGS sequence"/>
</dbReference>
<dbReference type="Pfam" id="PF01070">
    <property type="entry name" value="FMN_dh"/>
    <property type="match status" value="1"/>
</dbReference>
<evidence type="ECO:0000256" key="2">
    <source>
        <dbReference type="ARBA" id="ARBA00022630"/>
    </source>
</evidence>
<evidence type="ECO:0000313" key="8">
    <source>
        <dbReference type="Proteomes" id="UP001596390"/>
    </source>
</evidence>
<dbReference type="InterPro" id="IPR000262">
    <property type="entry name" value="FMN-dep_DH"/>
</dbReference>
<comment type="similarity">
    <text evidence="5">Belongs to the FMN-dependent alpha-hydroxy acid dehydrogenase family.</text>
</comment>
<evidence type="ECO:0000313" key="7">
    <source>
        <dbReference type="EMBL" id="MFC7185667.1"/>
    </source>
</evidence>
<dbReference type="GO" id="GO:0016614">
    <property type="term" value="F:oxidoreductase activity, acting on CH-OH group of donors"/>
    <property type="evidence" value="ECO:0007669"/>
    <property type="project" value="UniProtKB-ARBA"/>
</dbReference>
<name>A0ABD5YBC9_9EURY</name>
<evidence type="ECO:0000256" key="1">
    <source>
        <dbReference type="ARBA" id="ARBA00001917"/>
    </source>
</evidence>
<reference evidence="7 8" key="1">
    <citation type="journal article" date="2019" name="Int. J. Syst. Evol. Microbiol.">
        <title>The Global Catalogue of Microorganisms (GCM) 10K type strain sequencing project: providing services to taxonomists for standard genome sequencing and annotation.</title>
        <authorList>
            <consortium name="The Broad Institute Genomics Platform"/>
            <consortium name="The Broad Institute Genome Sequencing Center for Infectious Disease"/>
            <person name="Wu L."/>
            <person name="Ma J."/>
        </authorList>
    </citation>
    <scope>NUCLEOTIDE SEQUENCE [LARGE SCALE GENOMIC DNA]</scope>
    <source>
        <strain evidence="7 8">Q85</strain>
    </source>
</reference>
<organism evidence="7 8">
    <name type="scientific">Halorubrum yunnanense</name>
    <dbReference type="NCBI Taxonomy" id="1526162"/>
    <lineage>
        <taxon>Archaea</taxon>
        <taxon>Methanobacteriati</taxon>
        <taxon>Methanobacteriota</taxon>
        <taxon>Stenosarchaea group</taxon>
        <taxon>Halobacteria</taxon>
        <taxon>Halobacteriales</taxon>
        <taxon>Haloferacaceae</taxon>
        <taxon>Halorubrum</taxon>
    </lineage>
</organism>
<keyword evidence="2" id="KW-0285">Flavoprotein</keyword>
<dbReference type="PANTHER" id="PTHR10578">
    <property type="entry name" value="S -2-HYDROXY-ACID OXIDASE-RELATED"/>
    <property type="match status" value="1"/>
</dbReference>
<evidence type="ECO:0000256" key="5">
    <source>
        <dbReference type="ARBA" id="ARBA00024042"/>
    </source>
</evidence>
<dbReference type="PANTHER" id="PTHR10578:SF143">
    <property type="entry name" value="FMN-DEPENDENT ALPHA-HYDROXY ACID DEHYDROGENASE PB1A11.03"/>
    <property type="match status" value="1"/>
</dbReference>
<proteinExistence type="inferred from homology"/>
<dbReference type="SUPFAM" id="SSF51395">
    <property type="entry name" value="FMN-linked oxidoreductases"/>
    <property type="match status" value="1"/>
</dbReference>
<evidence type="ECO:0000259" key="6">
    <source>
        <dbReference type="PROSITE" id="PS51349"/>
    </source>
</evidence>
<dbReference type="RefSeq" id="WP_379789809.1">
    <property type="nucleotide sequence ID" value="NZ_JAODIX010000007.1"/>
</dbReference>
<dbReference type="GO" id="GO:0043168">
    <property type="term" value="F:anion binding"/>
    <property type="evidence" value="ECO:0007669"/>
    <property type="project" value="UniProtKB-ARBA"/>
</dbReference>